<sequence length="154" mass="17210">MNYTAEAPAVWDAAFADAEDCLLSPEQCVVRGRHYFVKGLIEIPVIGSDDVFSWGVWVSLSRENFSRAADLWDRPGREGEKPYFGWLTTELPVYSATTLNLKTHVHTRPVGERPYVELEPTDHPLAVEQRTGITLDRVREIAAAVLHSGDSTQA</sequence>
<gene>
    <name evidence="1" type="ORF">OHA91_01630</name>
</gene>
<evidence type="ECO:0000313" key="2">
    <source>
        <dbReference type="Proteomes" id="UP001432312"/>
    </source>
</evidence>
<protein>
    <submittedName>
        <fullName evidence="1">DUF2199 domain-containing protein</fullName>
    </submittedName>
</protein>
<proteinExistence type="predicted"/>
<name>A0ABZ1QMU8_9ACTN</name>
<evidence type="ECO:0000313" key="1">
    <source>
        <dbReference type="EMBL" id="WUN84023.1"/>
    </source>
</evidence>
<dbReference type="RefSeq" id="WP_328741045.1">
    <property type="nucleotide sequence ID" value="NZ_CP108036.1"/>
</dbReference>
<keyword evidence="2" id="KW-1185">Reference proteome</keyword>
<dbReference type="GeneID" id="95494696"/>
<organism evidence="1 2">
    <name type="scientific">Streptomyces erythrochromogenes</name>
    <dbReference type="NCBI Taxonomy" id="285574"/>
    <lineage>
        <taxon>Bacteria</taxon>
        <taxon>Bacillati</taxon>
        <taxon>Actinomycetota</taxon>
        <taxon>Actinomycetes</taxon>
        <taxon>Kitasatosporales</taxon>
        <taxon>Streptomycetaceae</taxon>
        <taxon>Streptomyces</taxon>
    </lineage>
</organism>
<dbReference type="Proteomes" id="UP001432312">
    <property type="component" value="Chromosome"/>
</dbReference>
<dbReference type="Pfam" id="PF09965">
    <property type="entry name" value="DUF2199"/>
    <property type="match status" value="1"/>
</dbReference>
<dbReference type="InterPro" id="IPR018697">
    <property type="entry name" value="DUF2199"/>
</dbReference>
<reference evidence="1" key="1">
    <citation type="submission" date="2022-10" db="EMBL/GenBank/DDBJ databases">
        <title>The complete genomes of actinobacterial strains from the NBC collection.</title>
        <authorList>
            <person name="Joergensen T.S."/>
            <person name="Alvarez Arevalo M."/>
            <person name="Sterndorff E.B."/>
            <person name="Faurdal D."/>
            <person name="Vuksanovic O."/>
            <person name="Mourched A.-S."/>
            <person name="Charusanti P."/>
            <person name="Shaw S."/>
            <person name="Blin K."/>
            <person name="Weber T."/>
        </authorList>
    </citation>
    <scope>NUCLEOTIDE SEQUENCE</scope>
    <source>
        <strain evidence="1">NBC_00303</strain>
    </source>
</reference>
<dbReference type="EMBL" id="CP108036">
    <property type="protein sequence ID" value="WUN84023.1"/>
    <property type="molecule type" value="Genomic_DNA"/>
</dbReference>
<accession>A0ABZ1QMU8</accession>